<accession>A0A926I9V6</accession>
<sequence length="91" mass="10335">MTSFYVHICEKGHVKTDFRRVKAGQVCSECGSSLLDSCPACGQLIKKWYYYGSVPRGPKAESVKRPDSCTRCGRLFPWSVRKPNGFQNKDR</sequence>
<protein>
    <submittedName>
        <fullName evidence="1">DUF2321 domain-containing protein</fullName>
    </submittedName>
</protein>
<dbReference type="RefSeq" id="WP_177268829.1">
    <property type="nucleotide sequence ID" value="NZ_JACRTA010000002.1"/>
</dbReference>
<name>A0A926I9V6_9FIRM</name>
<dbReference type="InterPro" id="IPR016891">
    <property type="entry name" value="DUF2321"/>
</dbReference>
<dbReference type="AlphaFoldDB" id="A0A926I9V6"/>
<evidence type="ECO:0000313" key="1">
    <source>
        <dbReference type="EMBL" id="MBC8568563.1"/>
    </source>
</evidence>
<proteinExistence type="predicted"/>
<comment type="caution">
    <text evidence="1">The sequence shown here is derived from an EMBL/GenBank/DDBJ whole genome shotgun (WGS) entry which is preliminary data.</text>
</comment>
<dbReference type="Pfam" id="PF10083">
    <property type="entry name" value="DUF2321"/>
    <property type="match status" value="1"/>
</dbReference>
<reference evidence="1" key="1">
    <citation type="submission" date="2020-08" db="EMBL/GenBank/DDBJ databases">
        <title>Genome public.</title>
        <authorList>
            <person name="Liu C."/>
            <person name="Sun Q."/>
        </authorList>
    </citation>
    <scope>NUCLEOTIDE SEQUENCE</scope>
    <source>
        <strain evidence="1">NSJ-24</strain>
    </source>
</reference>
<organism evidence="1 2">
    <name type="scientific">Lentihominibacter hominis</name>
    <dbReference type="NCBI Taxonomy" id="2763645"/>
    <lineage>
        <taxon>Bacteria</taxon>
        <taxon>Bacillati</taxon>
        <taxon>Bacillota</taxon>
        <taxon>Clostridia</taxon>
        <taxon>Peptostreptococcales</taxon>
        <taxon>Anaerovoracaceae</taxon>
        <taxon>Lentihominibacter</taxon>
    </lineage>
</organism>
<dbReference type="EMBL" id="JACRTA010000002">
    <property type="protein sequence ID" value="MBC8568563.1"/>
    <property type="molecule type" value="Genomic_DNA"/>
</dbReference>
<evidence type="ECO:0000313" key="2">
    <source>
        <dbReference type="Proteomes" id="UP000610862"/>
    </source>
</evidence>
<keyword evidence="2" id="KW-1185">Reference proteome</keyword>
<dbReference type="Proteomes" id="UP000610862">
    <property type="component" value="Unassembled WGS sequence"/>
</dbReference>
<gene>
    <name evidence="1" type="ORF">H8692_07325</name>
</gene>